<keyword evidence="3" id="KW-1185">Reference proteome</keyword>
<feature type="transmembrane region" description="Helical" evidence="1">
    <location>
        <begin position="883"/>
        <end position="912"/>
    </location>
</feature>
<proteinExistence type="predicted"/>
<dbReference type="FunCoup" id="A0A151ZJY7">
    <property type="interactions" value="425"/>
</dbReference>
<name>A0A151ZJY7_TIELA</name>
<dbReference type="SUPFAM" id="SSF57586">
    <property type="entry name" value="TNF receptor-like"/>
    <property type="match status" value="1"/>
</dbReference>
<dbReference type="InParanoid" id="A0A151ZJY7"/>
<keyword evidence="1" id="KW-1133">Transmembrane helix</keyword>
<evidence type="ECO:0000313" key="3">
    <source>
        <dbReference type="Proteomes" id="UP000076078"/>
    </source>
</evidence>
<accession>A0A151ZJY7</accession>
<protein>
    <recommendedName>
        <fullName evidence="4">Tyrosine-protein kinase ephrin type A/B receptor-like domain-containing protein</fullName>
    </recommendedName>
</protein>
<evidence type="ECO:0000256" key="1">
    <source>
        <dbReference type="SAM" id="Phobius"/>
    </source>
</evidence>
<feature type="transmembrane region" description="Helical" evidence="1">
    <location>
        <begin position="604"/>
        <end position="625"/>
    </location>
</feature>
<evidence type="ECO:0000313" key="2">
    <source>
        <dbReference type="EMBL" id="KYQ94293.1"/>
    </source>
</evidence>
<gene>
    <name evidence="2" type="ORF">DLAC_04593</name>
</gene>
<dbReference type="Gene3D" id="2.10.50.10">
    <property type="entry name" value="Tumor Necrosis Factor Receptor, subunit A, domain 2"/>
    <property type="match status" value="1"/>
</dbReference>
<feature type="transmembrane region" description="Helical" evidence="1">
    <location>
        <begin position="511"/>
        <end position="533"/>
    </location>
</feature>
<keyword evidence="1" id="KW-0812">Transmembrane</keyword>
<sequence length="957" mass="107740">MNFSDSIISSSLYNGYGLIGSNPNTKISFATLLQKENRSLPFSSNNQYQILHIFSDQSKQFGSSVALGSATYKHNQTTIGAITSPTESLVFLYDFDSCTKSQCEDIIQFSTDPKQQKQKNDDKSFCDIGSVAVGENFIVVQCLNNLLNPKTNSSAIAICQLDLDTSYNSCTNIKFWGNGTEILMFSNITCTKGQLYVTGMNTYNDKVIFTACGVCMNPEGNQIKVSYFSAFVELQIKSNDIVPIQFQVTKRNESCPSSIAMSEDWVAIGYPEEMVVDLYYLNDSNSNQPFLQDDSQKKFEYFKSVEETDSNGFGGLVNIGSHLLVVTASGDASQDISSRTYFYEIYKDENSSKPYQNGIEASIPNLNYKTPFEYGFSSSFYGDELLLLSQDLTLTRMGFTFFGVCPKGYQWTSQNCSPCPPGQYKAVSNTKANTSFELCYPCPKGYFTNNLYGIDSFEDCKINKCSNDDFCPDGSVVPQPSIPIESYSQSNPDPNSSEELDFESTFYNSCYPYFLIILGGTLLLSLSICLPWPCTKYHKTQNKIIKGLLKVNFYDWDGEEMTEIIEYEEPSLTSSSVIQINNIRASKRGIFVRKRRMAVKPVKAVESFCSYYFLIVFVLMCVFIFQFQQVNNDVTLELRPLGQASTVPDPTKQYSDAQYLKLIDSSPIIINIDLLGYSGDCQQSEISAVLTGCQKANYMGTCNYQLQADILDEQFNSSKHCRISLSIPTGVEYADETNIALTVSPTDYFYTQRILYNISTNNQPSDINTGNSFVYGVIQPNEGTILRPTASISILSMLTLVSDCKVRTAGSNVGLSLVRPMIDKCLYNPSSYKDFSQISNSSTYIRSEEYHDADPNFTFNIRLEKSVFYHYATSSHSVSFGEIVTVIMFAVLDVFWLIEVIVPVIQFIVSLFDEYFKNRKKREKNDENYEDNSEMSDLLLDQNNNKKKIVTYNNFTI</sequence>
<reference evidence="2 3" key="1">
    <citation type="submission" date="2015-12" db="EMBL/GenBank/DDBJ databases">
        <title>Dictyostelia acquired genes for synthesis and detection of signals that induce cell-type specialization by lateral gene transfer from prokaryotes.</title>
        <authorList>
            <person name="Gloeckner G."/>
            <person name="Schaap P."/>
        </authorList>
    </citation>
    <scope>NUCLEOTIDE SEQUENCE [LARGE SCALE GENOMIC DNA]</scope>
    <source>
        <strain evidence="2 3">TK</strain>
    </source>
</reference>
<dbReference type="AlphaFoldDB" id="A0A151ZJY7"/>
<dbReference type="OMA" id="VFWVIEV"/>
<dbReference type="OrthoDB" id="17420at2759"/>
<dbReference type="EMBL" id="LODT01000022">
    <property type="protein sequence ID" value="KYQ94293.1"/>
    <property type="molecule type" value="Genomic_DNA"/>
</dbReference>
<comment type="caution">
    <text evidence="2">The sequence shown here is derived from an EMBL/GenBank/DDBJ whole genome shotgun (WGS) entry which is preliminary data.</text>
</comment>
<dbReference type="Proteomes" id="UP000076078">
    <property type="component" value="Unassembled WGS sequence"/>
</dbReference>
<organism evidence="2 3">
    <name type="scientific">Tieghemostelium lacteum</name>
    <name type="common">Slime mold</name>
    <name type="synonym">Dictyostelium lacteum</name>
    <dbReference type="NCBI Taxonomy" id="361077"/>
    <lineage>
        <taxon>Eukaryota</taxon>
        <taxon>Amoebozoa</taxon>
        <taxon>Evosea</taxon>
        <taxon>Eumycetozoa</taxon>
        <taxon>Dictyostelia</taxon>
        <taxon>Dictyosteliales</taxon>
        <taxon>Raperosteliaceae</taxon>
        <taxon>Tieghemostelium</taxon>
    </lineage>
</organism>
<evidence type="ECO:0008006" key="4">
    <source>
        <dbReference type="Google" id="ProtNLM"/>
    </source>
</evidence>
<keyword evidence="1" id="KW-0472">Membrane</keyword>